<name>A0A502DY48_9BURK</name>
<feature type="chain" id="PRO_5021256745" evidence="12">
    <location>
        <begin position="28"/>
        <end position="709"/>
    </location>
</feature>
<evidence type="ECO:0000313" key="15">
    <source>
        <dbReference type="EMBL" id="TPG30273.1"/>
    </source>
</evidence>
<comment type="caution">
    <text evidence="15">The sequence shown here is derived from an EMBL/GenBank/DDBJ whole genome shotgun (WGS) entry which is preliminary data.</text>
</comment>
<dbReference type="GO" id="GO:0009279">
    <property type="term" value="C:cell outer membrane"/>
    <property type="evidence" value="ECO:0007669"/>
    <property type="project" value="UniProtKB-SubCell"/>
</dbReference>
<dbReference type="Pfam" id="PF07715">
    <property type="entry name" value="Plug"/>
    <property type="match status" value="1"/>
</dbReference>
<dbReference type="PANTHER" id="PTHR32552:SF83">
    <property type="entry name" value="BLR3904 PROTEIN"/>
    <property type="match status" value="1"/>
</dbReference>
<keyword evidence="12" id="KW-0732">Signal</keyword>
<sequence>MHSPRPAPLSLAVASALLTLAAAAAHAQEASLQTITVDARSTPQADVSGFGDLPLKDVPLSATVIDSRQLQASGARRLADLTQFDASVTDAYNSAGYWDYLTVRGFVLDNRFNYRREGLPISAETAIALDNKERVEILRGTSGIQAGTSAPGGLVNYVVKRPTEQDLREVRAEVSGRGSVLGAVDLGGRFGADRQFGYRLNVAAEDLKPRTFALDGQRHLFSLAADWRVTRDSLFEAEIEYSKKTQPSQNGFSLLGNTLPAPVDPRINFNNQPWSQPSVFEGLTGTLRFTQAINADWRWSAQVGQQRLKSDDRLAYAFGCSAEGNYDRYCSDGSFDFYDFRSENERRTQTAGSLSLKGNVMTGGIRHDLTAGLLATRVRNRFQDQAYNYVGTGNVWGTAIVPADPTLTTTNTNRDERSTELSLQDAIRWNDRFTTWLGVRHTRLDRDSVRTDGSEPTGYKDGITTPWLAVSYALQPGLMAYASWGEGVESQVVPNNLGYANAGQGLPSLVSRQREVGLKGNAGALNWQAALFAITRPVTDIDTCGNPAAPCTAGFDGGAKHRGLELNGDWRSGPWRVAAGMTLIDAKRYGSAEGSVNGQRPTNVPQQVLRAQAAYRIAAVPGLELQGQLSHEGRRNVLPDGSITLPAWTRFDAALRYDTKISGIATQWTFGVENVADKRYWKESPYQYGHVYLFPGAPRTLRLAVTAAL</sequence>
<evidence type="ECO:0000256" key="4">
    <source>
        <dbReference type="ARBA" id="ARBA00022452"/>
    </source>
</evidence>
<feature type="domain" description="TonB-dependent receptor-like beta-barrel" evidence="13">
    <location>
        <begin position="227"/>
        <end position="675"/>
    </location>
</feature>
<keyword evidence="9 10" id="KW-0998">Cell outer membrane</keyword>
<dbReference type="InterPro" id="IPR036942">
    <property type="entry name" value="Beta-barrel_TonB_sf"/>
</dbReference>
<dbReference type="Proteomes" id="UP000319212">
    <property type="component" value="Unassembled WGS sequence"/>
</dbReference>
<dbReference type="Gene3D" id="2.40.170.20">
    <property type="entry name" value="TonB-dependent receptor, beta-barrel domain"/>
    <property type="match status" value="1"/>
</dbReference>
<evidence type="ECO:0000256" key="3">
    <source>
        <dbReference type="ARBA" id="ARBA00022448"/>
    </source>
</evidence>
<evidence type="ECO:0000259" key="13">
    <source>
        <dbReference type="Pfam" id="PF00593"/>
    </source>
</evidence>
<dbReference type="GO" id="GO:0038023">
    <property type="term" value="F:signaling receptor activity"/>
    <property type="evidence" value="ECO:0007669"/>
    <property type="project" value="InterPro"/>
</dbReference>
<reference evidence="15 16" key="1">
    <citation type="journal article" date="2019" name="Environ. Microbiol.">
        <title>Species interactions and distinct microbial communities in high Arctic permafrost affected cryosols are associated with the CH4 and CO2 gas fluxes.</title>
        <authorList>
            <person name="Altshuler I."/>
            <person name="Hamel J."/>
            <person name="Turney S."/>
            <person name="Magnuson E."/>
            <person name="Levesque R."/>
            <person name="Greer C."/>
            <person name="Whyte L.G."/>
        </authorList>
    </citation>
    <scope>NUCLEOTIDE SEQUENCE [LARGE SCALE GENOMIC DNA]</scope>
    <source>
        <strain evidence="15 16">S06.C</strain>
    </source>
</reference>
<keyword evidence="7 10" id="KW-0472">Membrane</keyword>
<dbReference type="RefSeq" id="WP_140838159.1">
    <property type="nucleotide sequence ID" value="NZ_RCZI01000001.1"/>
</dbReference>
<dbReference type="CDD" id="cd01347">
    <property type="entry name" value="ligand_gated_channel"/>
    <property type="match status" value="1"/>
</dbReference>
<keyword evidence="6 11" id="KW-0798">TonB box</keyword>
<evidence type="ECO:0000256" key="9">
    <source>
        <dbReference type="ARBA" id="ARBA00023237"/>
    </source>
</evidence>
<dbReference type="NCBIfam" id="TIGR01783">
    <property type="entry name" value="TonB-siderophor"/>
    <property type="match status" value="1"/>
</dbReference>
<dbReference type="GO" id="GO:0015344">
    <property type="term" value="F:siderophore uptake transmembrane transporter activity"/>
    <property type="evidence" value="ECO:0007669"/>
    <property type="project" value="TreeGrafter"/>
</dbReference>
<organism evidence="15 16">
    <name type="scientific">Variovorax guangxiensis</name>
    <dbReference type="NCBI Taxonomy" id="1775474"/>
    <lineage>
        <taxon>Bacteria</taxon>
        <taxon>Pseudomonadati</taxon>
        <taxon>Pseudomonadota</taxon>
        <taxon>Betaproteobacteria</taxon>
        <taxon>Burkholderiales</taxon>
        <taxon>Comamonadaceae</taxon>
        <taxon>Variovorax</taxon>
    </lineage>
</organism>
<accession>A0A502DY48</accession>
<dbReference type="EMBL" id="RCZI01000001">
    <property type="protein sequence ID" value="TPG30273.1"/>
    <property type="molecule type" value="Genomic_DNA"/>
</dbReference>
<dbReference type="Pfam" id="PF00593">
    <property type="entry name" value="TonB_dep_Rec_b-barrel"/>
    <property type="match status" value="1"/>
</dbReference>
<dbReference type="InterPro" id="IPR012910">
    <property type="entry name" value="Plug_dom"/>
</dbReference>
<keyword evidence="5 10" id="KW-0812">Transmembrane</keyword>
<gene>
    <name evidence="15" type="ORF">EAH82_01900</name>
</gene>
<dbReference type="Gene3D" id="2.170.130.10">
    <property type="entry name" value="TonB-dependent receptor, plug domain"/>
    <property type="match status" value="1"/>
</dbReference>
<dbReference type="PANTHER" id="PTHR32552">
    <property type="entry name" value="FERRICHROME IRON RECEPTOR-RELATED"/>
    <property type="match status" value="1"/>
</dbReference>
<evidence type="ECO:0000313" key="16">
    <source>
        <dbReference type="Proteomes" id="UP000319212"/>
    </source>
</evidence>
<comment type="similarity">
    <text evidence="2 10 11">Belongs to the TonB-dependent receptor family.</text>
</comment>
<protein>
    <submittedName>
        <fullName evidence="15">TonB-dependent siderophore receptor</fullName>
    </submittedName>
</protein>
<evidence type="ECO:0000256" key="7">
    <source>
        <dbReference type="ARBA" id="ARBA00023136"/>
    </source>
</evidence>
<evidence type="ECO:0000256" key="8">
    <source>
        <dbReference type="ARBA" id="ARBA00023170"/>
    </source>
</evidence>
<keyword evidence="4 10" id="KW-1134">Transmembrane beta strand</keyword>
<dbReference type="OrthoDB" id="8732650at2"/>
<dbReference type="PROSITE" id="PS52016">
    <property type="entry name" value="TONB_DEPENDENT_REC_3"/>
    <property type="match status" value="1"/>
</dbReference>
<evidence type="ECO:0000259" key="14">
    <source>
        <dbReference type="Pfam" id="PF07715"/>
    </source>
</evidence>
<feature type="domain" description="TonB-dependent receptor plug" evidence="14">
    <location>
        <begin position="55"/>
        <end position="153"/>
    </location>
</feature>
<evidence type="ECO:0000256" key="2">
    <source>
        <dbReference type="ARBA" id="ARBA00009810"/>
    </source>
</evidence>
<evidence type="ECO:0000256" key="1">
    <source>
        <dbReference type="ARBA" id="ARBA00004571"/>
    </source>
</evidence>
<feature type="signal peptide" evidence="12">
    <location>
        <begin position="1"/>
        <end position="27"/>
    </location>
</feature>
<dbReference type="AlphaFoldDB" id="A0A502DY48"/>
<evidence type="ECO:0000256" key="6">
    <source>
        <dbReference type="ARBA" id="ARBA00023077"/>
    </source>
</evidence>
<proteinExistence type="inferred from homology"/>
<keyword evidence="3 10" id="KW-0813">Transport</keyword>
<evidence type="ECO:0000256" key="5">
    <source>
        <dbReference type="ARBA" id="ARBA00022692"/>
    </source>
</evidence>
<evidence type="ECO:0000256" key="12">
    <source>
        <dbReference type="SAM" id="SignalP"/>
    </source>
</evidence>
<keyword evidence="8 15" id="KW-0675">Receptor</keyword>
<dbReference type="InterPro" id="IPR000531">
    <property type="entry name" value="Beta-barrel_TonB"/>
</dbReference>
<comment type="subcellular location">
    <subcellularLocation>
        <location evidence="1 10">Cell outer membrane</location>
        <topology evidence="1 10">Multi-pass membrane protein</topology>
    </subcellularLocation>
</comment>
<dbReference type="InterPro" id="IPR037066">
    <property type="entry name" value="Plug_dom_sf"/>
</dbReference>
<dbReference type="InterPro" id="IPR039426">
    <property type="entry name" value="TonB-dep_rcpt-like"/>
</dbReference>
<dbReference type="SUPFAM" id="SSF56935">
    <property type="entry name" value="Porins"/>
    <property type="match status" value="1"/>
</dbReference>
<dbReference type="InterPro" id="IPR010105">
    <property type="entry name" value="TonB_sidphr_rcpt"/>
</dbReference>
<evidence type="ECO:0000256" key="11">
    <source>
        <dbReference type="RuleBase" id="RU003357"/>
    </source>
</evidence>
<evidence type="ECO:0000256" key="10">
    <source>
        <dbReference type="PROSITE-ProRule" id="PRU01360"/>
    </source>
</evidence>
<dbReference type="GO" id="GO:0015891">
    <property type="term" value="P:siderophore transport"/>
    <property type="evidence" value="ECO:0007669"/>
    <property type="project" value="InterPro"/>
</dbReference>